<sequence length="854" mass="89229">MRTVAAVRATPHLEGGRIDLAWRNPPAAEFAGRPPLAGVRVVRRERTFPLDPDDGAVIYDGPVVDRVSDPAARPLATHYYTVFTRDAASPPAYRADGASQASSYASADHGVPARLYRMLPAAHQRADLPAPGQLFRFLSAAAAPLNLARSTAEGLRALHDAETAPPGFLRPLAHWLGWDLDRTLPVSAQRNEIAAAPHLYRGVGTVPALRSIVVRYTGWDVRVAETAQSVVRAGEAPRLNVFALAGPDAEPALVTLEGAPGGRLSAVVTAGGRLRLFYETVPPRGSGRVLRVKTLDGGAWGDAVAVPVGAPAGAPAAAELPDGRVFLAWLDRPEGAAARLRFAVGTARRPEPARLRTGHTAPFALWPGARLVVGVDGRRQGVVFTAGDFADPSAASAAEVAAVLTARLTGVTGTAAPDGAVVLATTAAGAGRRLTVEQAASDAAGALGWTGPDGTADGDPGDGFDWTPPLDVPGVPVGRVADPCAVADGPSHVRLFWSAHDGTRWTVAAARWTGTGWDAPQVLADGGGGNREPAAVRVPGAGGDALWLIWSRLRSAGDPADVRTLSRRILDPATGTWGPADEITRVPSATGRCADREPSAIVAAGGEVRVWFRSDRSGGPGLWSVGVPAGGGAPRDPVPVLTGPAADQAPAVVAAPGGDAGAGPWVLFRSDRGVEVAGLADPPSDTGTLRRFAGGTTVVLGDAARAGRRRQWDDQLCYTPCKPRAGDRLDDTDLYTRGTVALFLSPLLPDAPLSAQIEERLRPLLERFLPVNVRAVLVFAPRIHVEALYPAGTGIQETFQDVHPFVERYAGPSDTTAAALPDWSFLLATTPGHVTAARADPTTLRRRAWFPPPR</sequence>
<reference evidence="1" key="1">
    <citation type="submission" date="2020-07" db="EMBL/GenBank/DDBJ databases">
        <authorList>
            <person name="Tarantini F.S."/>
            <person name="Hong K.W."/>
            <person name="Chan K.G."/>
        </authorList>
    </citation>
    <scope>NUCLEOTIDE SEQUENCE</scope>
    <source>
        <strain evidence="1">32-07</strain>
    </source>
</reference>
<gene>
    <name evidence="1" type="ORF">AGRA3207_002100</name>
</gene>
<name>A0ABX8QWW8_9ACTN</name>
<evidence type="ECO:0000313" key="2">
    <source>
        <dbReference type="Proteomes" id="UP001049518"/>
    </source>
</evidence>
<accession>A0ABX8QWW8</accession>
<evidence type="ECO:0000313" key="1">
    <source>
        <dbReference type="EMBL" id="QXJ21263.1"/>
    </source>
</evidence>
<protein>
    <recommendedName>
        <fullName evidence="3">Phage tail protein</fullName>
    </recommendedName>
</protein>
<dbReference type="Proteomes" id="UP001049518">
    <property type="component" value="Chromosome"/>
</dbReference>
<dbReference type="InterPro" id="IPR006521">
    <property type="entry name" value="Tail_protein_I"/>
</dbReference>
<dbReference type="RefSeq" id="WP_231334406.1">
    <property type="nucleotide sequence ID" value="NZ_CP059572.1"/>
</dbReference>
<organism evidence="1 2">
    <name type="scientific">Actinomadura graeca</name>
    <dbReference type="NCBI Taxonomy" id="2750812"/>
    <lineage>
        <taxon>Bacteria</taxon>
        <taxon>Bacillati</taxon>
        <taxon>Actinomycetota</taxon>
        <taxon>Actinomycetes</taxon>
        <taxon>Streptosporangiales</taxon>
        <taxon>Thermomonosporaceae</taxon>
        <taxon>Actinomadura</taxon>
    </lineage>
</organism>
<proteinExistence type="predicted"/>
<dbReference type="Pfam" id="PF09684">
    <property type="entry name" value="Tail_P2_I"/>
    <property type="match status" value="1"/>
</dbReference>
<keyword evidence="2" id="KW-1185">Reference proteome</keyword>
<dbReference type="NCBIfam" id="TIGR02242">
    <property type="entry name" value="tail_TIGR02242"/>
    <property type="match status" value="1"/>
</dbReference>
<evidence type="ECO:0008006" key="3">
    <source>
        <dbReference type="Google" id="ProtNLM"/>
    </source>
</evidence>
<dbReference type="InterPro" id="IPR011748">
    <property type="entry name" value="Unchr_phage_tail-like"/>
</dbReference>
<dbReference type="EMBL" id="CP059572">
    <property type="protein sequence ID" value="QXJ21263.1"/>
    <property type="molecule type" value="Genomic_DNA"/>
</dbReference>
<dbReference type="SUPFAM" id="SSF89372">
    <property type="entry name" value="Fucose-specific lectin"/>
    <property type="match status" value="1"/>
</dbReference>